<dbReference type="SUPFAM" id="SSF56935">
    <property type="entry name" value="Porins"/>
    <property type="match status" value="1"/>
</dbReference>
<evidence type="ECO:0000313" key="17">
    <source>
        <dbReference type="Proteomes" id="UP000516148"/>
    </source>
</evidence>
<keyword evidence="8 12" id="KW-0798">TonB box</keyword>
<feature type="domain" description="TonB-dependent receptor plug" evidence="15">
    <location>
        <begin position="63"/>
        <end position="171"/>
    </location>
</feature>
<dbReference type="GO" id="GO:0009279">
    <property type="term" value="C:cell outer membrane"/>
    <property type="evidence" value="ECO:0007669"/>
    <property type="project" value="UniProtKB-SubCell"/>
</dbReference>
<reference evidence="16 17" key="1">
    <citation type="submission" date="2020-09" db="EMBL/GenBank/DDBJ databases">
        <title>Sphingomonas sp., a new species isolated from pork steak.</title>
        <authorList>
            <person name="Heidler von Heilborn D."/>
        </authorList>
    </citation>
    <scope>NUCLEOTIDE SEQUENCE [LARGE SCALE GENOMIC DNA]</scope>
    <source>
        <strain evidence="17">S8-3T</strain>
    </source>
</reference>
<evidence type="ECO:0000256" key="1">
    <source>
        <dbReference type="ARBA" id="ARBA00004571"/>
    </source>
</evidence>
<dbReference type="PROSITE" id="PS52016">
    <property type="entry name" value="TONB_DEPENDENT_REC_3"/>
    <property type="match status" value="1"/>
</dbReference>
<organism evidence="16 17">
    <name type="scientific">Sphingomonas alpina</name>
    <dbReference type="NCBI Taxonomy" id="653931"/>
    <lineage>
        <taxon>Bacteria</taxon>
        <taxon>Pseudomonadati</taxon>
        <taxon>Pseudomonadota</taxon>
        <taxon>Alphaproteobacteria</taxon>
        <taxon>Sphingomonadales</taxon>
        <taxon>Sphingomonadaceae</taxon>
        <taxon>Sphingomonas</taxon>
    </lineage>
</organism>
<evidence type="ECO:0000256" key="7">
    <source>
        <dbReference type="ARBA" id="ARBA00023065"/>
    </source>
</evidence>
<evidence type="ECO:0000256" key="11">
    <source>
        <dbReference type="PROSITE-ProRule" id="PRU01360"/>
    </source>
</evidence>
<evidence type="ECO:0000256" key="10">
    <source>
        <dbReference type="ARBA" id="ARBA00023237"/>
    </source>
</evidence>
<keyword evidence="13" id="KW-0732">Signal</keyword>
<accession>A0A7H0LEY0</accession>
<evidence type="ECO:0000256" key="5">
    <source>
        <dbReference type="ARBA" id="ARBA00022692"/>
    </source>
</evidence>
<dbReference type="RefSeq" id="WP_187760562.1">
    <property type="nucleotide sequence ID" value="NZ_CP061038.1"/>
</dbReference>
<name>A0A7H0LEY0_9SPHN</name>
<dbReference type="Pfam" id="PF00593">
    <property type="entry name" value="TonB_dep_Rec_b-barrel"/>
    <property type="match status" value="1"/>
</dbReference>
<dbReference type="Proteomes" id="UP000516148">
    <property type="component" value="Chromosome"/>
</dbReference>
<dbReference type="InterPro" id="IPR012910">
    <property type="entry name" value="Plug_dom"/>
</dbReference>
<keyword evidence="7" id="KW-0406">Ion transport</keyword>
<keyword evidence="6" id="KW-0408">Iron</keyword>
<keyword evidence="3 11" id="KW-1134">Transmembrane beta strand</keyword>
<dbReference type="AlphaFoldDB" id="A0A7H0LEY0"/>
<evidence type="ECO:0000256" key="8">
    <source>
        <dbReference type="ARBA" id="ARBA00023077"/>
    </source>
</evidence>
<keyword evidence="2 11" id="KW-0813">Transport</keyword>
<dbReference type="EMBL" id="CP061038">
    <property type="protein sequence ID" value="QNQ08233.1"/>
    <property type="molecule type" value="Genomic_DNA"/>
</dbReference>
<protein>
    <submittedName>
        <fullName evidence="16">TonB-dependent receptor</fullName>
    </submittedName>
</protein>
<keyword evidence="17" id="KW-1185">Reference proteome</keyword>
<dbReference type="InterPro" id="IPR036942">
    <property type="entry name" value="Beta-barrel_TonB_sf"/>
</dbReference>
<keyword evidence="9 11" id="KW-0472">Membrane</keyword>
<dbReference type="KEGG" id="spap:H3Z74_15870"/>
<comment type="subcellular location">
    <subcellularLocation>
        <location evidence="1 11">Cell outer membrane</location>
        <topology evidence="1 11">Multi-pass membrane protein</topology>
    </subcellularLocation>
</comment>
<feature type="chain" id="PRO_5028852886" evidence="13">
    <location>
        <begin position="26"/>
        <end position="813"/>
    </location>
</feature>
<dbReference type="InterPro" id="IPR000531">
    <property type="entry name" value="Beta-barrel_TonB"/>
</dbReference>
<evidence type="ECO:0000313" key="16">
    <source>
        <dbReference type="EMBL" id="QNQ08233.1"/>
    </source>
</evidence>
<sequence>MSMKSAVKFGASVAVLAWTIPPALAQDAVVPAQTVPAAPVAEAQDDAGLEDIVVTANKRAENVQDVPSSVLAMTAAGLERANVRDFDDLVKAAPSVTITKTSQPANNSINIRGIGTYAYSISTQPSVVVVIDDIPQAFQAAAFTSLADVAQIEVLRGPQSTLFGKAASAGAINITTMAPSDKLSGRAEVLFTDDGEQRVQGTLSGPISSTLKARLSASYSKYRGTIYNTYTGNWLNGQSDVVLRGKLLWEPSESTSVALSPYFVRSKSTCCAPAQYFLSPGVTFSKSNINQSVILGGIVPGSNNRLTRMDIDAKGDSRDWGAGLKASHTFDGGLTLTSISSFDRYELIDLQDTDSSAFDFRTIAPTAPAGGSANGGFFKINTITQELRLTSPDGGPFRYVAGLFYSSTKSTRDYVRGSNTLGNFNGLASLPSTNSIAYSSYFTQSSQQTYAAFGQATYDVSNAFSITGGLRVHRENIRYRFRDRGNNVTYGMPDCATATPTASVKISTCDSDTVVTGKAALQFRPSDDVMLFASYARGYKGLAYDLTSTYTVRTPLASGPLKGVPVADAVAARQPVAPENSDAFELGFKTSLLDDRVTFNMTAFYEVFRGFQAQSRDDTTGQNILNSLGKVTSRGVETEISARLSRDFTLNAYGAYTVARMDDFPNATCFPQQTVAQGCVGGIQNLSGKPLPNAPRWNLSANGQYDIPLGDNTKAFLLASAHYQSKVIFSLLQDPDSVQKGYALVNLGAGIETGPVKVTLFVNNLFDKHYVLTSGRDGVWNYSVGAATPTLAVNYKPGRDSNRYVGIRTSVSF</sequence>
<dbReference type="PANTHER" id="PTHR32552:SF81">
    <property type="entry name" value="TONB-DEPENDENT OUTER MEMBRANE RECEPTOR"/>
    <property type="match status" value="1"/>
</dbReference>
<keyword evidence="5 11" id="KW-0812">Transmembrane</keyword>
<keyword evidence="10 11" id="KW-0998">Cell outer membrane</keyword>
<dbReference type="GO" id="GO:0006826">
    <property type="term" value="P:iron ion transport"/>
    <property type="evidence" value="ECO:0007669"/>
    <property type="project" value="UniProtKB-KW"/>
</dbReference>
<comment type="similarity">
    <text evidence="11 12">Belongs to the TonB-dependent receptor family.</text>
</comment>
<proteinExistence type="inferred from homology"/>
<dbReference type="InterPro" id="IPR039426">
    <property type="entry name" value="TonB-dep_rcpt-like"/>
</dbReference>
<keyword evidence="16" id="KW-0675">Receptor</keyword>
<dbReference type="PANTHER" id="PTHR32552">
    <property type="entry name" value="FERRICHROME IRON RECEPTOR-RELATED"/>
    <property type="match status" value="1"/>
</dbReference>
<evidence type="ECO:0000256" key="13">
    <source>
        <dbReference type="SAM" id="SignalP"/>
    </source>
</evidence>
<evidence type="ECO:0000256" key="3">
    <source>
        <dbReference type="ARBA" id="ARBA00022452"/>
    </source>
</evidence>
<evidence type="ECO:0000256" key="4">
    <source>
        <dbReference type="ARBA" id="ARBA00022496"/>
    </source>
</evidence>
<evidence type="ECO:0000256" key="12">
    <source>
        <dbReference type="RuleBase" id="RU003357"/>
    </source>
</evidence>
<evidence type="ECO:0000256" key="6">
    <source>
        <dbReference type="ARBA" id="ARBA00023004"/>
    </source>
</evidence>
<evidence type="ECO:0000256" key="9">
    <source>
        <dbReference type="ARBA" id="ARBA00023136"/>
    </source>
</evidence>
<evidence type="ECO:0000259" key="15">
    <source>
        <dbReference type="Pfam" id="PF07715"/>
    </source>
</evidence>
<keyword evidence="4" id="KW-0410">Iron transport</keyword>
<evidence type="ECO:0000256" key="2">
    <source>
        <dbReference type="ARBA" id="ARBA00022448"/>
    </source>
</evidence>
<gene>
    <name evidence="16" type="ORF">H3Z74_15870</name>
</gene>
<feature type="signal peptide" evidence="13">
    <location>
        <begin position="1"/>
        <end position="25"/>
    </location>
</feature>
<dbReference type="Gene3D" id="2.40.170.20">
    <property type="entry name" value="TonB-dependent receptor, beta-barrel domain"/>
    <property type="match status" value="1"/>
</dbReference>
<feature type="domain" description="TonB-dependent receptor-like beta-barrel" evidence="14">
    <location>
        <begin position="300"/>
        <end position="765"/>
    </location>
</feature>
<evidence type="ECO:0000259" key="14">
    <source>
        <dbReference type="Pfam" id="PF00593"/>
    </source>
</evidence>
<dbReference type="Pfam" id="PF07715">
    <property type="entry name" value="Plug"/>
    <property type="match status" value="1"/>
</dbReference>